<proteinExistence type="predicted"/>
<gene>
    <name evidence="1" type="ORF">PENTCL1PPCAC_350</name>
</gene>
<feature type="non-terminal residue" evidence="1">
    <location>
        <position position="1"/>
    </location>
</feature>
<reference evidence="1" key="1">
    <citation type="submission" date="2023-10" db="EMBL/GenBank/DDBJ databases">
        <title>Genome assembly of Pristionchus species.</title>
        <authorList>
            <person name="Yoshida K."/>
            <person name="Sommer R.J."/>
        </authorList>
    </citation>
    <scope>NUCLEOTIDE SEQUENCE</scope>
    <source>
        <strain evidence="1">RS0144</strain>
    </source>
</reference>
<dbReference type="EMBL" id="BTSX01000001">
    <property type="protein sequence ID" value="GMS78175.1"/>
    <property type="molecule type" value="Genomic_DNA"/>
</dbReference>
<comment type="caution">
    <text evidence="1">The sequence shown here is derived from an EMBL/GenBank/DDBJ whole genome shotgun (WGS) entry which is preliminary data.</text>
</comment>
<protein>
    <recommendedName>
        <fullName evidence="3">Peptidase A1 domain-containing protein</fullName>
    </recommendedName>
</protein>
<keyword evidence="2" id="KW-1185">Reference proteome</keyword>
<organism evidence="1 2">
    <name type="scientific">Pristionchus entomophagus</name>
    <dbReference type="NCBI Taxonomy" id="358040"/>
    <lineage>
        <taxon>Eukaryota</taxon>
        <taxon>Metazoa</taxon>
        <taxon>Ecdysozoa</taxon>
        <taxon>Nematoda</taxon>
        <taxon>Chromadorea</taxon>
        <taxon>Rhabditida</taxon>
        <taxon>Rhabditina</taxon>
        <taxon>Diplogasteromorpha</taxon>
        <taxon>Diplogasteroidea</taxon>
        <taxon>Neodiplogasteridae</taxon>
        <taxon>Pristionchus</taxon>
    </lineage>
</organism>
<name>A0AAV5S855_9BILA</name>
<sequence>SDQFTLHLRSINVTSHFYDPAILLTTADNMDFLLTDSIIYENANGALIFGGTTSLSQIRLIANRWVKNSGPIVHFGLV</sequence>
<evidence type="ECO:0008006" key="3">
    <source>
        <dbReference type="Google" id="ProtNLM"/>
    </source>
</evidence>
<accession>A0AAV5S855</accession>
<feature type="non-terminal residue" evidence="1">
    <location>
        <position position="78"/>
    </location>
</feature>
<evidence type="ECO:0000313" key="1">
    <source>
        <dbReference type="EMBL" id="GMS78175.1"/>
    </source>
</evidence>
<dbReference type="AlphaFoldDB" id="A0AAV5S855"/>
<evidence type="ECO:0000313" key="2">
    <source>
        <dbReference type="Proteomes" id="UP001432027"/>
    </source>
</evidence>
<dbReference type="Proteomes" id="UP001432027">
    <property type="component" value="Unassembled WGS sequence"/>
</dbReference>